<protein>
    <submittedName>
        <fullName evidence="2">Uncharacterized protein</fullName>
    </submittedName>
</protein>
<dbReference type="Proteomes" id="UP001169006">
    <property type="component" value="Unassembled WGS sequence"/>
</dbReference>
<reference evidence="2" key="2">
    <citation type="submission" date="2023-07" db="EMBL/GenBank/DDBJ databases">
        <authorList>
            <person name="Sun H."/>
        </authorList>
    </citation>
    <scope>NUCLEOTIDE SEQUENCE</scope>
    <source>
        <strain evidence="2">05753</strain>
    </source>
</reference>
<keyword evidence="3" id="KW-1185">Reference proteome</keyword>
<reference evidence="2" key="1">
    <citation type="journal article" date="2015" name="Int. J. Syst. Evol. Microbiol.">
        <title>Rhizobium oryzicola sp. nov., potential plant-growth-promoting endophytic bacteria isolated from rice roots.</title>
        <authorList>
            <person name="Zhang X.X."/>
            <person name="Gao J.S."/>
            <person name="Cao Y.H."/>
            <person name="Sheirdil R.A."/>
            <person name="Wang X.C."/>
            <person name="Zhang L."/>
        </authorList>
    </citation>
    <scope>NUCLEOTIDE SEQUENCE</scope>
    <source>
        <strain evidence="2">05753</strain>
    </source>
</reference>
<comment type="caution">
    <text evidence="2">The sequence shown here is derived from an EMBL/GenBank/DDBJ whole genome shotgun (WGS) entry which is preliminary data.</text>
</comment>
<evidence type="ECO:0000313" key="2">
    <source>
        <dbReference type="EMBL" id="MDO1581497.1"/>
    </source>
</evidence>
<accession>A0ABT8SUT6</accession>
<proteinExistence type="predicted"/>
<gene>
    <name evidence="2" type="ORF">Q2T52_05245</name>
</gene>
<feature type="chain" id="PRO_5046234357" evidence="1">
    <location>
        <begin position="21"/>
        <end position="135"/>
    </location>
</feature>
<evidence type="ECO:0000313" key="3">
    <source>
        <dbReference type="Proteomes" id="UP001169006"/>
    </source>
</evidence>
<dbReference type="EMBL" id="JAUKWQ010000001">
    <property type="protein sequence ID" value="MDO1581497.1"/>
    <property type="molecule type" value="Genomic_DNA"/>
</dbReference>
<sequence length="135" mass="15286">MKSVSVFAAALLLSVASVQAQSVTRARGGDVLESYTAYIGKNDLYNSRGERLTQPWQVIRQDRANYHVFHIRDRGDEGDDFFSDANNRERLERMVANGSISRQAGNMLLQGDCWVKVQIISRGQSDSYVDVEVWR</sequence>
<organism evidence="2 3">
    <name type="scientific">Rhizobium oryzicola</name>
    <dbReference type="NCBI Taxonomy" id="1232668"/>
    <lineage>
        <taxon>Bacteria</taxon>
        <taxon>Pseudomonadati</taxon>
        <taxon>Pseudomonadota</taxon>
        <taxon>Alphaproteobacteria</taxon>
        <taxon>Hyphomicrobiales</taxon>
        <taxon>Rhizobiaceae</taxon>
        <taxon>Rhizobium/Agrobacterium group</taxon>
        <taxon>Rhizobium</taxon>
    </lineage>
</organism>
<feature type="signal peptide" evidence="1">
    <location>
        <begin position="1"/>
        <end position="20"/>
    </location>
</feature>
<evidence type="ECO:0000256" key="1">
    <source>
        <dbReference type="SAM" id="SignalP"/>
    </source>
</evidence>
<dbReference type="RefSeq" id="WP_302075600.1">
    <property type="nucleotide sequence ID" value="NZ_JAUKWQ010000001.1"/>
</dbReference>
<keyword evidence="1" id="KW-0732">Signal</keyword>
<name>A0ABT8SUT6_9HYPH</name>